<evidence type="ECO:0000256" key="3">
    <source>
        <dbReference type="ARBA" id="ARBA00022801"/>
    </source>
</evidence>
<dbReference type="Gene3D" id="3.20.20.140">
    <property type="entry name" value="Metal-dependent hydrolases"/>
    <property type="match status" value="1"/>
</dbReference>
<keyword evidence="2" id="KW-0479">Metal-binding</keyword>
<feature type="domain" description="Amidohydrolase-related" evidence="5">
    <location>
        <begin position="51"/>
        <end position="402"/>
    </location>
</feature>
<organism evidence="6 7">
    <name type="scientific">Puniceicoccus vermicola</name>
    <dbReference type="NCBI Taxonomy" id="388746"/>
    <lineage>
        <taxon>Bacteria</taxon>
        <taxon>Pseudomonadati</taxon>
        <taxon>Verrucomicrobiota</taxon>
        <taxon>Opitutia</taxon>
        <taxon>Puniceicoccales</taxon>
        <taxon>Puniceicoccaceae</taxon>
        <taxon>Puniceicoccus</taxon>
    </lineage>
</organism>
<reference evidence="6 7" key="1">
    <citation type="submission" date="2020-07" db="EMBL/GenBank/DDBJ databases">
        <authorList>
            <person name="Feng X."/>
        </authorList>
    </citation>
    <scope>NUCLEOTIDE SEQUENCE [LARGE SCALE GENOMIC DNA]</scope>
    <source>
        <strain evidence="6 7">JCM14086</strain>
    </source>
</reference>
<evidence type="ECO:0000259" key="5">
    <source>
        <dbReference type="Pfam" id="PF01979"/>
    </source>
</evidence>
<accession>A0A7X1AWL1</accession>
<dbReference type="GO" id="GO:0046098">
    <property type="term" value="P:guanine metabolic process"/>
    <property type="evidence" value="ECO:0007669"/>
    <property type="project" value="TreeGrafter"/>
</dbReference>
<sequence>MIISGQLLLPSGERTVNIQPGWLRLEEDRIAEVHPGEIHSRPDLGGEDFLVSPGFIDTHLHLPQIDSFGAFGERLLDWLNGTIFPAEIAWSDPDHAQLRARSAMEQLFACGTTGIVAFASNHFESTRRSLETARELGMRASIGQTLCDMEITPELLVPTADSLRQARELLEGFPPGTDRVTASVAPRFALTCTGELLSGCGDLAREFGAIVQTHLAEMEPECERACELHDASDYTSIYERAGLLTSRSLFGHSIHLSPDERSRLAAAGSKAAHCPTSNTFLRSGVMNRAQWLRDGYGVTLATDQCAGYEKSMIRVARSMLEVTMFVGEKPPSEFEAWWQITAGNAQELGWADNGVLREGAEADIVLIKPEHPWHKLRRPLSDLLWTFDDRWLKATIANGKLVYRQA</sequence>
<dbReference type="GO" id="GO:0005829">
    <property type="term" value="C:cytosol"/>
    <property type="evidence" value="ECO:0007669"/>
    <property type="project" value="TreeGrafter"/>
</dbReference>
<evidence type="ECO:0000313" key="6">
    <source>
        <dbReference type="EMBL" id="MBC2601134.1"/>
    </source>
</evidence>
<dbReference type="Pfam" id="PF01979">
    <property type="entry name" value="Amidohydro_1"/>
    <property type="match status" value="1"/>
</dbReference>
<keyword evidence="7" id="KW-1185">Reference proteome</keyword>
<dbReference type="AlphaFoldDB" id="A0A7X1AWL1"/>
<comment type="cofactor">
    <cofactor evidence="1">
        <name>Zn(2+)</name>
        <dbReference type="ChEBI" id="CHEBI:29105"/>
    </cofactor>
</comment>
<evidence type="ECO:0000256" key="4">
    <source>
        <dbReference type="ARBA" id="ARBA00022833"/>
    </source>
</evidence>
<gene>
    <name evidence="6" type="ORF">H5P30_04990</name>
</gene>
<dbReference type="PANTHER" id="PTHR11271">
    <property type="entry name" value="GUANINE DEAMINASE"/>
    <property type="match status" value="1"/>
</dbReference>
<keyword evidence="4" id="KW-0862">Zinc</keyword>
<dbReference type="GO" id="GO:0008270">
    <property type="term" value="F:zinc ion binding"/>
    <property type="evidence" value="ECO:0007669"/>
    <property type="project" value="TreeGrafter"/>
</dbReference>
<proteinExistence type="predicted"/>
<dbReference type="InterPro" id="IPR032466">
    <property type="entry name" value="Metal_Hydrolase"/>
</dbReference>
<dbReference type="InterPro" id="IPR051607">
    <property type="entry name" value="Metallo-dep_hydrolases"/>
</dbReference>
<name>A0A7X1AWL1_9BACT</name>
<dbReference type="PANTHER" id="PTHR11271:SF6">
    <property type="entry name" value="GUANINE DEAMINASE"/>
    <property type="match status" value="1"/>
</dbReference>
<evidence type="ECO:0000313" key="7">
    <source>
        <dbReference type="Proteomes" id="UP000525652"/>
    </source>
</evidence>
<dbReference type="SUPFAM" id="SSF51556">
    <property type="entry name" value="Metallo-dependent hydrolases"/>
    <property type="match status" value="1"/>
</dbReference>
<comment type="caution">
    <text evidence="6">The sequence shown here is derived from an EMBL/GenBank/DDBJ whole genome shotgun (WGS) entry which is preliminary data.</text>
</comment>
<dbReference type="RefSeq" id="WP_185691859.1">
    <property type="nucleotide sequence ID" value="NZ_JACHVA010000046.1"/>
</dbReference>
<evidence type="ECO:0000256" key="2">
    <source>
        <dbReference type="ARBA" id="ARBA00022723"/>
    </source>
</evidence>
<dbReference type="GO" id="GO:0008892">
    <property type="term" value="F:guanine deaminase activity"/>
    <property type="evidence" value="ECO:0007669"/>
    <property type="project" value="TreeGrafter"/>
</dbReference>
<dbReference type="Gene3D" id="2.30.40.10">
    <property type="entry name" value="Urease, subunit C, domain 1"/>
    <property type="match status" value="1"/>
</dbReference>
<evidence type="ECO:0000256" key="1">
    <source>
        <dbReference type="ARBA" id="ARBA00001947"/>
    </source>
</evidence>
<dbReference type="EMBL" id="JACHVA010000046">
    <property type="protein sequence ID" value="MBC2601134.1"/>
    <property type="molecule type" value="Genomic_DNA"/>
</dbReference>
<dbReference type="InterPro" id="IPR006680">
    <property type="entry name" value="Amidohydro-rel"/>
</dbReference>
<dbReference type="Proteomes" id="UP000525652">
    <property type="component" value="Unassembled WGS sequence"/>
</dbReference>
<protein>
    <submittedName>
        <fullName evidence="6">Amidohydrolase family protein</fullName>
    </submittedName>
</protein>
<dbReference type="SUPFAM" id="SSF51338">
    <property type="entry name" value="Composite domain of metallo-dependent hydrolases"/>
    <property type="match status" value="1"/>
</dbReference>
<dbReference type="InterPro" id="IPR011059">
    <property type="entry name" value="Metal-dep_hydrolase_composite"/>
</dbReference>
<keyword evidence="3 6" id="KW-0378">Hydrolase</keyword>